<keyword evidence="2" id="KW-1185">Reference proteome</keyword>
<organism evidence="1 2">
    <name type="scientific">Cohnella terricola</name>
    <dbReference type="NCBI Taxonomy" id="1289167"/>
    <lineage>
        <taxon>Bacteria</taxon>
        <taxon>Bacillati</taxon>
        <taxon>Bacillota</taxon>
        <taxon>Bacilli</taxon>
        <taxon>Bacillales</taxon>
        <taxon>Paenibacillaceae</taxon>
        <taxon>Cohnella</taxon>
    </lineage>
</organism>
<reference evidence="1 2" key="1">
    <citation type="submission" date="2019-07" db="EMBL/GenBank/DDBJ databases">
        <authorList>
            <person name="Kim J."/>
        </authorList>
    </citation>
    <scope>NUCLEOTIDE SEQUENCE [LARGE SCALE GENOMIC DNA]</scope>
    <source>
        <strain evidence="1 2">G13</strain>
    </source>
</reference>
<evidence type="ECO:0000313" key="2">
    <source>
        <dbReference type="Proteomes" id="UP000316330"/>
    </source>
</evidence>
<evidence type="ECO:0000313" key="1">
    <source>
        <dbReference type="EMBL" id="TVX96226.1"/>
    </source>
</evidence>
<dbReference type="OrthoDB" id="7505417at2"/>
<sequence length="185" mass="21274">MNTTTLGEIRIKHIKKRGIRMNRDLLSARGFEGFIPIHSIINTPCKQIPNSRGIYVIYKDTFDKIKFLKESKAGWFKNQDPTVDIEALSNKWVDGSYVLYFGKAGSLNESSSSNLRSRIKQYLDFGAGKPIGHRGGRYIWQIEGFENLLVAWLVNEELEPRQLEIEYIKEFTSHYGAKPFANINN</sequence>
<evidence type="ECO:0008006" key="3">
    <source>
        <dbReference type="Google" id="ProtNLM"/>
    </source>
</evidence>
<dbReference type="Proteomes" id="UP000316330">
    <property type="component" value="Unassembled WGS sequence"/>
</dbReference>
<dbReference type="RefSeq" id="WP_144706250.1">
    <property type="nucleotide sequence ID" value="NZ_VNJJ01000017.1"/>
</dbReference>
<gene>
    <name evidence="1" type="ORF">FPZ45_21170</name>
</gene>
<dbReference type="AlphaFoldDB" id="A0A559J8R3"/>
<protein>
    <recommendedName>
        <fullName evidence="3">GIY-YIG domain-containing protein</fullName>
    </recommendedName>
</protein>
<dbReference type="EMBL" id="VNJJ01000017">
    <property type="protein sequence ID" value="TVX96226.1"/>
    <property type="molecule type" value="Genomic_DNA"/>
</dbReference>
<proteinExistence type="predicted"/>
<comment type="caution">
    <text evidence="1">The sequence shown here is derived from an EMBL/GenBank/DDBJ whole genome shotgun (WGS) entry which is preliminary data.</text>
</comment>
<accession>A0A559J8R3</accession>
<name>A0A559J8R3_9BACL</name>